<protein>
    <submittedName>
        <fullName evidence="2">Uncharacterized protein</fullName>
    </submittedName>
</protein>
<dbReference type="EMBL" id="UPTC01000185">
    <property type="protein sequence ID" value="VBB27130.1"/>
    <property type="molecule type" value="Genomic_DNA"/>
</dbReference>
<dbReference type="OrthoDB" id="5853567at2759"/>
<evidence type="ECO:0000313" key="3">
    <source>
        <dbReference type="Proteomes" id="UP000276991"/>
    </source>
</evidence>
<feature type="region of interest" description="Disordered" evidence="1">
    <location>
        <begin position="85"/>
        <end position="125"/>
    </location>
</feature>
<evidence type="ECO:0000256" key="1">
    <source>
        <dbReference type="SAM" id="MobiDB-lite"/>
    </source>
</evidence>
<keyword evidence="3" id="KW-1185">Reference proteome</keyword>
<evidence type="ECO:0000313" key="2">
    <source>
        <dbReference type="EMBL" id="VBB27130.1"/>
    </source>
</evidence>
<dbReference type="Proteomes" id="UP000276991">
    <property type="component" value="Unassembled WGS sequence"/>
</dbReference>
<gene>
    <name evidence="2" type="ORF">NAV_LOCUS1960</name>
</gene>
<proteinExistence type="predicted"/>
<name>A0A498S6K3_ACAVI</name>
<dbReference type="AlphaFoldDB" id="A0A498S6K3"/>
<accession>A0A498S6K3</accession>
<feature type="region of interest" description="Disordered" evidence="1">
    <location>
        <begin position="33"/>
        <end position="57"/>
    </location>
</feature>
<reference evidence="2 3" key="1">
    <citation type="submission" date="2018-08" db="EMBL/GenBank/DDBJ databases">
        <authorList>
            <person name="Laetsch R D."/>
            <person name="Stevens L."/>
            <person name="Kumar S."/>
            <person name="Blaxter L. M."/>
        </authorList>
    </citation>
    <scope>NUCLEOTIDE SEQUENCE [LARGE SCALE GENOMIC DNA]</scope>
</reference>
<sequence length="125" mass="14453">MNEIRPLYLYLNSRNHSQRLVGFSKISTKEMEKFGNTTPDKSRCKSPEPPPHQPTFTSAPYCSRQCACEKRKKQNEVHARIMNWLINRKKGDEENKDSGIFSSDDESDKENRPQISFANCTAARE</sequence>
<organism evidence="2 3">
    <name type="scientific">Acanthocheilonema viteae</name>
    <name type="common">Filarial nematode worm</name>
    <name type="synonym">Dipetalonema viteae</name>
    <dbReference type="NCBI Taxonomy" id="6277"/>
    <lineage>
        <taxon>Eukaryota</taxon>
        <taxon>Metazoa</taxon>
        <taxon>Ecdysozoa</taxon>
        <taxon>Nematoda</taxon>
        <taxon>Chromadorea</taxon>
        <taxon>Rhabditida</taxon>
        <taxon>Spirurina</taxon>
        <taxon>Spiruromorpha</taxon>
        <taxon>Filarioidea</taxon>
        <taxon>Onchocercidae</taxon>
        <taxon>Acanthocheilonema</taxon>
    </lineage>
</organism>